<keyword evidence="3" id="KW-1185">Reference proteome</keyword>
<protein>
    <submittedName>
        <fullName evidence="4">WAP domain-containing protein</fullName>
    </submittedName>
</protein>
<dbReference type="Gene3D" id="4.10.75.10">
    <property type="entry name" value="Elafin-like"/>
    <property type="match status" value="2"/>
</dbReference>
<evidence type="ECO:0000313" key="3">
    <source>
        <dbReference type="Proteomes" id="UP000046395"/>
    </source>
</evidence>
<dbReference type="Proteomes" id="UP000046395">
    <property type="component" value="Unassembled WGS sequence"/>
</dbReference>
<feature type="domain" description="WAP" evidence="2">
    <location>
        <begin position="93"/>
        <end position="138"/>
    </location>
</feature>
<feature type="region of interest" description="Disordered" evidence="1">
    <location>
        <begin position="1"/>
        <end position="22"/>
    </location>
</feature>
<sequence>MGFAEKPGLCPPTPPGDISPNAKDECTKDEDCPGKEKCCQTLLGKLCLEPEPNNGTPNKELNVVCPDFSRPLKWCFVGACPNGYYCYERICCRHTKPGECPVSFRGLPAGPPCDCDKDCASNLKCCSFGGRQRCVFPKDFTAGTTLLSTAFGDEAPAFLPGNVAPIIGPPIDPGFYSMPPPGSPRRGPLGMYNMLQYDEGGNKMVGQNYQYRGGMEESYYLTPMQGLLGPLVGQNHGMGPMNYASEGQGHYDMYTAQENSYFEQFGYGGAYGQSDYNMHGANFGHAFPAAAMELG</sequence>
<dbReference type="SMART" id="SM00217">
    <property type="entry name" value="WAP"/>
    <property type="match status" value="2"/>
</dbReference>
<dbReference type="Pfam" id="PF00095">
    <property type="entry name" value="WAP"/>
    <property type="match status" value="2"/>
</dbReference>
<dbReference type="PRINTS" id="PR00003">
    <property type="entry name" value="4DISULPHCORE"/>
</dbReference>
<dbReference type="InterPro" id="IPR008197">
    <property type="entry name" value="WAP_dom"/>
</dbReference>
<feature type="domain" description="WAP" evidence="2">
    <location>
        <begin position="3"/>
        <end position="51"/>
    </location>
</feature>
<dbReference type="GO" id="GO:0005576">
    <property type="term" value="C:extracellular region"/>
    <property type="evidence" value="ECO:0007669"/>
    <property type="project" value="InterPro"/>
</dbReference>
<evidence type="ECO:0000313" key="4">
    <source>
        <dbReference type="WBParaSite" id="TMUE_3000011517.1"/>
    </source>
</evidence>
<dbReference type="InterPro" id="IPR036645">
    <property type="entry name" value="Elafin-like_sf"/>
</dbReference>
<proteinExistence type="predicted"/>
<evidence type="ECO:0000256" key="1">
    <source>
        <dbReference type="SAM" id="MobiDB-lite"/>
    </source>
</evidence>
<name>A0A5S6QX97_TRIMR</name>
<dbReference type="PROSITE" id="PS51390">
    <property type="entry name" value="WAP"/>
    <property type="match status" value="2"/>
</dbReference>
<dbReference type="SUPFAM" id="SSF57256">
    <property type="entry name" value="Elafin-like"/>
    <property type="match status" value="2"/>
</dbReference>
<dbReference type="AlphaFoldDB" id="A0A5S6QX97"/>
<accession>A0A5S6QX97</accession>
<reference evidence="4" key="1">
    <citation type="submission" date="2019-12" db="UniProtKB">
        <authorList>
            <consortium name="WormBaseParasite"/>
        </authorList>
    </citation>
    <scope>IDENTIFICATION</scope>
</reference>
<organism evidence="3 4">
    <name type="scientific">Trichuris muris</name>
    <name type="common">Mouse whipworm</name>
    <dbReference type="NCBI Taxonomy" id="70415"/>
    <lineage>
        <taxon>Eukaryota</taxon>
        <taxon>Metazoa</taxon>
        <taxon>Ecdysozoa</taxon>
        <taxon>Nematoda</taxon>
        <taxon>Enoplea</taxon>
        <taxon>Dorylaimia</taxon>
        <taxon>Trichinellida</taxon>
        <taxon>Trichuridae</taxon>
        <taxon>Trichuris</taxon>
    </lineage>
</organism>
<evidence type="ECO:0000259" key="2">
    <source>
        <dbReference type="PROSITE" id="PS51390"/>
    </source>
</evidence>
<dbReference type="GO" id="GO:0030414">
    <property type="term" value="F:peptidase inhibitor activity"/>
    <property type="evidence" value="ECO:0007669"/>
    <property type="project" value="InterPro"/>
</dbReference>
<dbReference type="WBParaSite" id="TMUE_3000011517.1">
    <property type="protein sequence ID" value="TMUE_3000011517.1"/>
    <property type="gene ID" value="WBGene00291170"/>
</dbReference>